<feature type="transmembrane region" description="Helical" evidence="1">
    <location>
        <begin position="45"/>
        <end position="66"/>
    </location>
</feature>
<keyword evidence="1" id="KW-0472">Membrane</keyword>
<sequence length="155" mass="18718">MSWQLPYNHPKRKLVKTNPLTWIPYFIQWLRTGKGYHNLTPIGELWALGLILLVWLFYISYAWFLYAFRAKMWIGRADQLGDWMRQNYNRYQCDMAYSAETFNEPDAIVTITIRKHPIFIGPEFMRIESPGFRGKILEDKVYYWENRIPDDLTKK</sequence>
<organismHost>
    <name type="scientific">Pseudomonas aeruginosa</name>
    <dbReference type="NCBI Taxonomy" id="287"/>
</organismHost>
<dbReference type="EMBL" id="HQ630627">
    <property type="protein sequence ID" value="AEH03714.1"/>
    <property type="molecule type" value="Genomic_DNA"/>
</dbReference>
<dbReference type="GeneID" id="26643819"/>
<evidence type="ECO:0000313" key="2">
    <source>
        <dbReference type="EMBL" id="AEH03714.1"/>
    </source>
</evidence>
<name>F8SJC7_BPPA3</name>
<dbReference type="RefSeq" id="YP_009217370.1">
    <property type="nucleotide sequence ID" value="NC_028999.1"/>
</dbReference>
<organism evidence="2 3">
    <name type="scientific">Pseudomonas phage PhiPA3</name>
    <name type="common">Pseudomonas aeruginosa phage PhiPA3</name>
    <dbReference type="NCBI Taxonomy" id="998086"/>
    <lineage>
        <taxon>Viruses</taxon>
        <taxon>Duplodnaviria</taxon>
        <taxon>Heunggongvirae</taxon>
        <taxon>Uroviricota</taxon>
        <taxon>Caudoviricetes</taxon>
        <taxon>Chimalliviridae</taxon>
        <taxon>Miltoncavirus</taxon>
        <taxon>Miltoncavirus PhiPA3</taxon>
    </lineage>
</organism>
<keyword evidence="3" id="KW-1185">Reference proteome</keyword>
<dbReference type="Proteomes" id="UP000008388">
    <property type="component" value="Segment"/>
</dbReference>
<protein>
    <submittedName>
        <fullName evidence="2">Uncharacterized protein 291</fullName>
    </submittedName>
</protein>
<keyword evidence="1" id="KW-0812">Transmembrane</keyword>
<gene>
    <name evidence="2" type="primary">291</name>
</gene>
<evidence type="ECO:0000256" key="1">
    <source>
        <dbReference type="SAM" id="Phobius"/>
    </source>
</evidence>
<keyword evidence="1" id="KW-1133">Transmembrane helix</keyword>
<evidence type="ECO:0000313" key="3">
    <source>
        <dbReference type="Proteomes" id="UP000008388"/>
    </source>
</evidence>
<accession>F8SJC7</accession>
<proteinExistence type="predicted"/>
<reference evidence="2 3" key="1">
    <citation type="journal article" date="2011" name="Microbiology">
        <title>The Pseudomonas aeruginosa generalized transducing phage phiPA3 is a new member of the phiKZ-like group of 'jumbo' phages, and infects model laboratory strains and clinical isolates from cystic fibrosis patients.</title>
        <authorList>
            <person name="Monson R."/>
            <person name="Foulds I."/>
            <person name="Foweraker J."/>
            <person name="Welch M."/>
            <person name="Salmond G.P."/>
        </authorList>
    </citation>
    <scope>NUCLEOTIDE SEQUENCE [LARGE SCALE GENOMIC DNA]</scope>
</reference>
<dbReference type="KEGG" id="vg:26643819"/>